<name>A0A0C9T671_PAXIN</name>
<feature type="region of interest" description="Disordered" evidence="1">
    <location>
        <begin position="242"/>
        <end position="293"/>
    </location>
</feature>
<feature type="compositionally biased region" description="Pro residues" evidence="1">
    <location>
        <begin position="23"/>
        <end position="36"/>
    </location>
</feature>
<protein>
    <submittedName>
        <fullName evidence="2">Uncharacterized protein</fullName>
    </submittedName>
</protein>
<dbReference type="OrthoDB" id="2662332at2759"/>
<proteinExistence type="predicted"/>
<organism evidence="2 3">
    <name type="scientific">Paxillus involutus ATCC 200175</name>
    <dbReference type="NCBI Taxonomy" id="664439"/>
    <lineage>
        <taxon>Eukaryota</taxon>
        <taxon>Fungi</taxon>
        <taxon>Dikarya</taxon>
        <taxon>Basidiomycota</taxon>
        <taxon>Agaricomycotina</taxon>
        <taxon>Agaricomycetes</taxon>
        <taxon>Agaricomycetidae</taxon>
        <taxon>Boletales</taxon>
        <taxon>Paxilineae</taxon>
        <taxon>Paxillaceae</taxon>
        <taxon>Paxillus</taxon>
    </lineage>
</organism>
<feature type="region of interest" description="Disordered" evidence="1">
    <location>
        <begin position="1"/>
        <end position="53"/>
    </location>
</feature>
<dbReference type="AlphaFoldDB" id="A0A0C9T671"/>
<dbReference type="EMBL" id="KN820149">
    <property type="protein sequence ID" value="KIJ06808.1"/>
    <property type="molecule type" value="Genomic_DNA"/>
</dbReference>
<sequence length="293" mass="33166">MRTLVNRNYSLPAPASSSSSLSPPRPSDYISPPPEMDPFSSIGPPYTQRPPQAGFYQSAYMHDSQRLEERCHSLELQVVSLRAERDTLNALCREFSASSQHRPSPMDVSSIDPLLISTSNVDMKKATPETHPDIKFWNRADWVKWSERPENQVKANRGREPHLEGEHGEYINARKVKAIRASMRDAWNELAHRGLSPLTWGRATATARKLFHNLLESDWPIFKLCNDGWKLEHIAVKSYPGWKRSHIGDDKKKANQGEDNEDDSEESDSGDESDDEDENNNGGSSSSKSKKHK</sequence>
<gene>
    <name evidence="2" type="ORF">PAXINDRAFT_19993</name>
</gene>
<evidence type="ECO:0000313" key="3">
    <source>
        <dbReference type="Proteomes" id="UP000053647"/>
    </source>
</evidence>
<reference evidence="3" key="2">
    <citation type="submission" date="2015-01" db="EMBL/GenBank/DDBJ databases">
        <title>Evolutionary Origins and Diversification of the Mycorrhizal Mutualists.</title>
        <authorList>
            <consortium name="DOE Joint Genome Institute"/>
            <consortium name="Mycorrhizal Genomics Consortium"/>
            <person name="Kohler A."/>
            <person name="Kuo A."/>
            <person name="Nagy L.G."/>
            <person name="Floudas D."/>
            <person name="Copeland A."/>
            <person name="Barry K.W."/>
            <person name="Cichocki N."/>
            <person name="Veneault-Fourrey C."/>
            <person name="LaButti K."/>
            <person name="Lindquist E.A."/>
            <person name="Lipzen A."/>
            <person name="Lundell T."/>
            <person name="Morin E."/>
            <person name="Murat C."/>
            <person name="Riley R."/>
            <person name="Ohm R."/>
            <person name="Sun H."/>
            <person name="Tunlid A."/>
            <person name="Henrissat B."/>
            <person name="Grigoriev I.V."/>
            <person name="Hibbett D.S."/>
            <person name="Martin F."/>
        </authorList>
    </citation>
    <scope>NUCLEOTIDE SEQUENCE [LARGE SCALE GENOMIC DNA]</scope>
    <source>
        <strain evidence="3">ATCC 200175</strain>
    </source>
</reference>
<keyword evidence="3" id="KW-1185">Reference proteome</keyword>
<reference evidence="2 3" key="1">
    <citation type="submission" date="2014-06" db="EMBL/GenBank/DDBJ databases">
        <authorList>
            <consortium name="DOE Joint Genome Institute"/>
            <person name="Kuo A."/>
            <person name="Kohler A."/>
            <person name="Nagy L.G."/>
            <person name="Floudas D."/>
            <person name="Copeland A."/>
            <person name="Barry K.W."/>
            <person name="Cichocki N."/>
            <person name="Veneault-Fourrey C."/>
            <person name="LaButti K."/>
            <person name="Lindquist E.A."/>
            <person name="Lipzen A."/>
            <person name="Lundell T."/>
            <person name="Morin E."/>
            <person name="Murat C."/>
            <person name="Sun H."/>
            <person name="Tunlid A."/>
            <person name="Henrissat B."/>
            <person name="Grigoriev I.V."/>
            <person name="Hibbett D.S."/>
            <person name="Martin F."/>
            <person name="Nordberg H.P."/>
            <person name="Cantor M.N."/>
            <person name="Hua S.X."/>
        </authorList>
    </citation>
    <scope>NUCLEOTIDE SEQUENCE [LARGE SCALE GENOMIC DNA]</scope>
    <source>
        <strain evidence="2 3">ATCC 200175</strain>
    </source>
</reference>
<evidence type="ECO:0000313" key="2">
    <source>
        <dbReference type="EMBL" id="KIJ06808.1"/>
    </source>
</evidence>
<dbReference type="Proteomes" id="UP000053647">
    <property type="component" value="Unassembled WGS sequence"/>
</dbReference>
<evidence type="ECO:0000256" key="1">
    <source>
        <dbReference type="SAM" id="MobiDB-lite"/>
    </source>
</evidence>
<dbReference type="HOGENOM" id="CLU_069664_1_0_1"/>
<accession>A0A0C9T671</accession>
<feature type="compositionally biased region" description="Low complexity" evidence="1">
    <location>
        <begin position="10"/>
        <end position="22"/>
    </location>
</feature>
<feature type="compositionally biased region" description="Basic and acidic residues" evidence="1">
    <location>
        <begin position="246"/>
        <end position="256"/>
    </location>
</feature>
<feature type="compositionally biased region" description="Acidic residues" evidence="1">
    <location>
        <begin position="258"/>
        <end position="279"/>
    </location>
</feature>